<protein>
    <submittedName>
        <fullName evidence="2">AGAP007395-PA-like protein</fullName>
    </submittedName>
</protein>
<accession>A0A084WN36</accession>
<reference evidence="2 4" key="1">
    <citation type="journal article" date="2014" name="BMC Genomics">
        <title>Genome sequence of Anopheles sinensis provides insight into genetics basis of mosquito competence for malaria parasites.</title>
        <authorList>
            <person name="Zhou D."/>
            <person name="Zhang D."/>
            <person name="Ding G."/>
            <person name="Shi L."/>
            <person name="Hou Q."/>
            <person name="Ye Y."/>
            <person name="Xu Y."/>
            <person name="Zhou H."/>
            <person name="Xiong C."/>
            <person name="Li S."/>
            <person name="Yu J."/>
            <person name="Hong S."/>
            <person name="Yu X."/>
            <person name="Zou P."/>
            <person name="Chen C."/>
            <person name="Chang X."/>
            <person name="Wang W."/>
            <person name="Lv Y."/>
            <person name="Sun Y."/>
            <person name="Ma L."/>
            <person name="Shen B."/>
            <person name="Zhu C."/>
        </authorList>
    </citation>
    <scope>NUCLEOTIDE SEQUENCE [LARGE SCALE GENOMIC DNA]</scope>
</reference>
<evidence type="ECO:0000313" key="4">
    <source>
        <dbReference type="Proteomes" id="UP000030765"/>
    </source>
</evidence>
<sequence>MQDRLESFVDQLVEKNVGFLIEGALIINGHYNILSFVYFVPRKKRVYINSIILRQYALRGDLVKVFVMNKPEVSPADTNAVENYLGFVVAILEKRHDRTCIGSLLPQQDPFYCTLVPQDSTIPPVCIYKQFLTTQLIGNARSEENENGEHSKKVHSTETTILYQTKIIDWDGEIPIGSNLELVDKTINQKKYISHDKVPVFEQHVNYLLNNGKQPNKNFTRKSTRKFKPELTLPCIRDDSQKIVQSKLESFVDQMVEKNVGFLVERSIRVNVHNNKESYVDGSRRKKEGVCIGSIPLRQYAFHGDLVKVFVMNNPKVDDAKGSESVKRKNRPERRDRSYGFVVAILEKRHKRRCVGTLLPRQDSNYRILVPLDAKIPRLRIYMRNLPAELNEMESTGDAAMFYLADIIEWHDDVPIGANLKPLDQAGLLMNQNECILAEHNLDATPYADHILAQLPSVPYRIPQEEIDLREDLRGDCTFTIDSASARHLDDALSCKILENGNYEIGVHISDVTYFLREQSELDELAKLRATSIYMVDSVYRMLPEQLCDLCSLLPGQEKLTFSVFFEIFPDGTVINTRFARSVINSCAKLSYENAQIMINSAKGEGSSENVIQQIFHGYTVQSLSLILSQVHSIAVKLRQRRIEKGFLELDQSRLTFWIDTATGCPMEYDQNKLTTFDVLMVLANTSAAQAIQGALSSSALIRCPQPPSEKKIEDFVKTMAEHGYTISFANSQTVRESMDAIIAAAEHPDAATIVLNKLLAQFKNHQAPTLVYTNFTSPIRRYTDCMVHRVLAAKLGFGEESKRTLEELDELAKTCNMKRNRAKVAGDASLRFCYHQWLKTVQKHETVAAVVGYDAEHIELILLGTGISLKIMTKVRQI</sequence>
<dbReference type="GO" id="GO:0006402">
    <property type="term" value="P:mRNA catabolic process"/>
    <property type="evidence" value="ECO:0007669"/>
    <property type="project" value="TreeGrafter"/>
</dbReference>
<dbReference type="GO" id="GO:0000932">
    <property type="term" value="C:P-body"/>
    <property type="evidence" value="ECO:0007669"/>
    <property type="project" value="TreeGrafter"/>
</dbReference>
<dbReference type="AlphaFoldDB" id="A0A084WN36"/>
<dbReference type="SUPFAM" id="SSF50249">
    <property type="entry name" value="Nucleic acid-binding proteins"/>
    <property type="match status" value="2"/>
</dbReference>
<dbReference type="EnsemblMetazoa" id="ASIC019705-RA">
    <property type="protein sequence ID" value="ASIC019705-PA"/>
    <property type="gene ID" value="ASIC019705"/>
</dbReference>
<dbReference type="GO" id="GO:0003723">
    <property type="term" value="F:RNA binding"/>
    <property type="evidence" value="ECO:0007669"/>
    <property type="project" value="InterPro"/>
</dbReference>
<dbReference type="STRING" id="74873.A0A084WN36"/>
<dbReference type="InterPro" id="IPR050180">
    <property type="entry name" value="RNR_Ribonuclease"/>
</dbReference>
<dbReference type="Pfam" id="PF00773">
    <property type="entry name" value="RNB"/>
    <property type="match status" value="1"/>
</dbReference>
<dbReference type="VEuPathDB" id="VectorBase:ASIC019705"/>
<feature type="domain" description="RNB" evidence="1">
    <location>
        <begin position="470"/>
        <end position="798"/>
    </location>
</feature>
<evidence type="ECO:0000259" key="1">
    <source>
        <dbReference type="SMART" id="SM00955"/>
    </source>
</evidence>
<dbReference type="EMBL" id="KE525352">
    <property type="protein sequence ID" value="KFB51630.1"/>
    <property type="molecule type" value="Genomic_DNA"/>
</dbReference>
<dbReference type="EMBL" id="ATLV01024562">
    <property type="status" value="NOT_ANNOTATED_CDS"/>
    <property type="molecule type" value="Genomic_DNA"/>
</dbReference>
<reference evidence="3" key="2">
    <citation type="submission" date="2020-05" db="UniProtKB">
        <authorList>
            <consortium name="EnsemblMetazoa"/>
        </authorList>
    </citation>
    <scope>IDENTIFICATION</scope>
</reference>
<dbReference type="InterPro" id="IPR041505">
    <property type="entry name" value="Dis3_CSD2"/>
</dbReference>
<dbReference type="Gene3D" id="2.40.50.700">
    <property type="match status" value="1"/>
</dbReference>
<name>A0A084WN36_ANOSI</name>
<dbReference type="Pfam" id="PF17849">
    <property type="entry name" value="OB_Dis3"/>
    <property type="match status" value="1"/>
</dbReference>
<dbReference type="GO" id="GO:0010587">
    <property type="term" value="P:miRNA catabolic process"/>
    <property type="evidence" value="ECO:0007669"/>
    <property type="project" value="TreeGrafter"/>
</dbReference>
<keyword evidence="4" id="KW-1185">Reference proteome</keyword>
<organism evidence="2">
    <name type="scientific">Anopheles sinensis</name>
    <name type="common">Mosquito</name>
    <dbReference type="NCBI Taxonomy" id="74873"/>
    <lineage>
        <taxon>Eukaryota</taxon>
        <taxon>Metazoa</taxon>
        <taxon>Ecdysozoa</taxon>
        <taxon>Arthropoda</taxon>
        <taxon>Hexapoda</taxon>
        <taxon>Insecta</taxon>
        <taxon>Pterygota</taxon>
        <taxon>Neoptera</taxon>
        <taxon>Endopterygota</taxon>
        <taxon>Diptera</taxon>
        <taxon>Nematocera</taxon>
        <taxon>Culicoidea</taxon>
        <taxon>Culicidae</taxon>
        <taxon>Anophelinae</taxon>
        <taxon>Anopheles</taxon>
    </lineage>
</organism>
<dbReference type="InterPro" id="IPR012340">
    <property type="entry name" value="NA-bd_OB-fold"/>
</dbReference>
<dbReference type="OMA" id="QNECILA"/>
<dbReference type="OrthoDB" id="372421at2759"/>
<proteinExistence type="predicted"/>
<dbReference type="VEuPathDB" id="VectorBase:ASIS002447"/>
<dbReference type="PANTHER" id="PTHR23355:SF9">
    <property type="entry name" value="DIS3-LIKE EXONUCLEASE 2"/>
    <property type="match status" value="1"/>
</dbReference>
<evidence type="ECO:0000313" key="3">
    <source>
        <dbReference type="EnsemblMetazoa" id="ASIC019705-PA"/>
    </source>
</evidence>
<gene>
    <name evidence="2" type="ORF">ZHAS_00019705</name>
</gene>
<dbReference type="GO" id="GO:0000175">
    <property type="term" value="F:3'-5'-RNA exonuclease activity"/>
    <property type="evidence" value="ECO:0007669"/>
    <property type="project" value="TreeGrafter"/>
</dbReference>
<dbReference type="PANTHER" id="PTHR23355">
    <property type="entry name" value="RIBONUCLEASE"/>
    <property type="match status" value="1"/>
</dbReference>
<dbReference type="Proteomes" id="UP000030765">
    <property type="component" value="Unassembled WGS sequence"/>
</dbReference>
<evidence type="ECO:0000313" key="2">
    <source>
        <dbReference type="EMBL" id="KFB51630.1"/>
    </source>
</evidence>
<dbReference type="InterPro" id="IPR001900">
    <property type="entry name" value="RNase_II/R"/>
</dbReference>
<dbReference type="SMART" id="SM00955">
    <property type="entry name" value="RNB"/>
    <property type="match status" value="1"/>
</dbReference>